<proteinExistence type="predicted"/>
<organism evidence="1 2">
    <name type="scientific">Pseudalkalibacillus berkeleyi</name>
    <dbReference type="NCBI Taxonomy" id="1069813"/>
    <lineage>
        <taxon>Bacteria</taxon>
        <taxon>Bacillati</taxon>
        <taxon>Bacillota</taxon>
        <taxon>Bacilli</taxon>
        <taxon>Bacillales</taxon>
        <taxon>Fictibacillaceae</taxon>
        <taxon>Pseudalkalibacillus</taxon>
    </lineage>
</organism>
<gene>
    <name evidence="1" type="ORF">L2716_06655</name>
</gene>
<dbReference type="EMBL" id="JAKIJS010000001">
    <property type="protein sequence ID" value="MCF6137405.1"/>
    <property type="molecule type" value="Genomic_DNA"/>
</dbReference>
<comment type="caution">
    <text evidence="1">The sequence shown here is derived from an EMBL/GenBank/DDBJ whole genome shotgun (WGS) entry which is preliminary data.</text>
</comment>
<protein>
    <submittedName>
        <fullName evidence="1">Uncharacterized protein</fullName>
    </submittedName>
</protein>
<keyword evidence="2" id="KW-1185">Reference proteome</keyword>
<dbReference type="Proteomes" id="UP001649381">
    <property type="component" value="Unassembled WGS sequence"/>
</dbReference>
<evidence type="ECO:0000313" key="1">
    <source>
        <dbReference type="EMBL" id="MCF6137405.1"/>
    </source>
</evidence>
<dbReference type="RefSeq" id="WP_236332970.1">
    <property type="nucleotide sequence ID" value="NZ_JAKIJS010000001.1"/>
</dbReference>
<sequence length="51" mass="5997">MLNNEPKCITIRRCINHLEILGVDPKIRQLVSMYIEMAYQEGVNEKETAYK</sequence>
<name>A0ABS9H0P3_9BACL</name>
<evidence type="ECO:0000313" key="2">
    <source>
        <dbReference type="Proteomes" id="UP001649381"/>
    </source>
</evidence>
<reference evidence="1 2" key="1">
    <citation type="submission" date="2022-01" db="EMBL/GenBank/DDBJ databases">
        <title>Alkalihalobacillus sp. EGI L200015, a novel bacterium isolated from a salt lake sediment.</title>
        <authorList>
            <person name="Gao L."/>
            <person name="Fang B.-Z."/>
            <person name="Li W.-J."/>
        </authorList>
    </citation>
    <scope>NUCLEOTIDE SEQUENCE [LARGE SCALE GENOMIC DNA]</scope>
    <source>
        <strain evidence="1 2">KCTC 12718</strain>
    </source>
</reference>
<accession>A0ABS9H0P3</accession>